<protein>
    <recommendedName>
        <fullName evidence="3 10">Cell division protein FtsX</fullName>
    </recommendedName>
</protein>
<keyword evidence="10" id="KW-0997">Cell inner membrane</keyword>
<evidence type="ECO:0000256" key="5">
    <source>
        <dbReference type="ARBA" id="ARBA00022618"/>
    </source>
</evidence>
<sequence length="297" mass="33797">MSKTNDKFEKKRLRSSNITVVISIALVLFLLGIFGLIVINAQSYAEHLKRELKIEAYFKDVEDPKLKDKELDNQKAYIDSLKVKYPFVEATQYISKEDAAKIAKKDLGTDGSDFFEESIFPASVQITLNPALIQSVEQIDSINKVLAKNPIVDEVKSDKEAMVTIYHSINKITFWIMIFAVIFLVIVVVLINNSIRLKIYAKRFSIKTMQLVGARRRFIMKPFLIEGAILGFFAAVISVVGLSILWYLLATKVGLVLWNPNYTMLIIILLSIGVIIAVFSTLFAAWRYLRLKTDQLY</sequence>
<dbReference type="Gene3D" id="3.30.70.3040">
    <property type="match status" value="1"/>
</dbReference>
<feature type="domain" description="ABC3 transporter permease C-terminal" evidence="12">
    <location>
        <begin position="177"/>
        <end position="291"/>
    </location>
</feature>
<dbReference type="InterPro" id="IPR003838">
    <property type="entry name" value="ABC3_permease_C"/>
</dbReference>
<accession>A0A1I4WM78</accession>
<name>A0A1I4WM78_9FLAO</name>
<feature type="transmembrane region" description="Helical" evidence="11">
    <location>
        <begin position="20"/>
        <end position="39"/>
    </location>
</feature>
<dbReference type="Pfam" id="PF02687">
    <property type="entry name" value="FtsX"/>
    <property type="match status" value="1"/>
</dbReference>
<dbReference type="AlphaFoldDB" id="A0A1I4WM78"/>
<keyword evidence="8 10" id="KW-0472">Membrane</keyword>
<keyword evidence="4 10" id="KW-1003">Cell membrane</keyword>
<proteinExistence type="inferred from homology"/>
<dbReference type="PANTHER" id="PTHR47755">
    <property type="entry name" value="CELL DIVISION PROTEIN FTSX"/>
    <property type="match status" value="1"/>
</dbReference>
<keyword evidence="5 10" id="KW-0132">Cell division</keyword>
<evidence type="ECO:0000259" key="13">
    <source>
        <dbReference type="Pfam" id="PF18075"/>
    </source>
</evidence>
<evidence type="ECO:0000256" key="7">
    <source>
        <dbReference type="ARBA" id="ARBA00022989"/>
    </source>
</evidence>
<evidence type="ECO:0000256" key="11">
    <source>
        <dbReference type="SAM" id="Phobius"/>
    </source>
</evidence>
<reference evidence="15" key="1">
    <citation type="submission" date="2016-10" db="EMBL/GenBank/DDBJ databases">
        <authorList>
            <person name="Varghese N."/>
            <person name="Submissions S."/>
        </authorList>
    </citation>
    <scope>NUCLEOTIDE SEQUENCE [LARGE SCALE GENOMIC DNA]</scope>
    <source>
        <strain evidence="15">XJ109</strain>
    </source>
</reference>
<dbReference type="EMBL" id="FOUZ01000007">
    <property type="protein sequence ID" value="SFN14250.1"/>
    <property type="molecule type" value="Genomic_DNA"/>
</dbReference>
<keyword evidence="6 11" id="KW-0812">Transmembrane</keyword>
<evidence type="ECO:0000256" key="8">
    <source>
        <dbReference type="ARBA" id="ARBA00023136"/>
    </source>
</evidence>
<gene>
    <name evidence="14" type="ORF">SAMN05421738_10767</name>
</gene>
<comment type="subcellular location">
    <subcellularLocation>
        <location evidence="10">Cell inner membrane</location>
    </subcellularLocation>
    <subcellularLocation>
        <location evidence="1">Cell membrane</location>
        <topology evidence="1">Multi-pass membrane protein</topology>
    </subcellularLocation>
</comment>
<evidence type="ECO:0000256" key="2">
    <source>
        <dbReference type="ARBA" id="ARBA00007379"/>
    </source>
</evidence>
<keyword evidence="7 11" id="KW-1133">Transmembrane helix</keyword>
<dbReference type="GO" id="GO:0005886">
    <property type="term" value="C:plasma membrane"/>
    <property type="evidence" value="ECO:0007669"/>
    <property type="project" value="UniProtKB-SubCell"/>
</dbReference>
<feature type="domain" description="FtsX extracellular" evidence="13">
    <location>
        <begin position="66"/>
        <end position="155"/>
    </location>
</feature>
<dbReference type="InterPro" id="IPR004513">
    <property type="entry name" value="FtsX"/>
</dbReference>
<keyword evidence="9 10" id="KW-0131">Cell cycle</keyword>
<evidence type="ECO:0000256" key="9">
    <source>
        <dbReference type="ARBA" id="ARBA00023306"/>
    </source>
</evidence>
<dbReference type="GO" id="GO:0051301">
    <property type="term" value="P:cell division"/>
    <property type="evidence" value="ECO:0007669"/>
    <property type="project" value="UniProtKB-KW"/>
</dbReference>
<dbReference type="OrthoDB" id="9813411at2"/>
<feature type="transmembrane region" description="Helical" evidence="11">
    <location>
        <begin position="223"/>
        <end position="250"/>
    </location>
</feature>
<evidence type="ECO:0000256" key="6">
    <source>
        <dbReference type="ARBA" id="ARBA00022692"/>
    </source>
</evidence>
<evidence type="ECO:0000256" key="3">
    <source>
        <dbReference type="ARBA" id="ARBA00021907"/>
    </source>
</evidence>
<evidence type="ECO:0000313" key="14">
    <source>
        <dbReference type="EMBL" id="SFN14250.1"/>
    </source>
</evidence>
<keyword evidence="15" id="KW-1185">Reference proteome</keyword>
<dbReference type="PANTHER" id="PTHR47755:SF1">
    <property type="entry name" value="CELL DIVISION PROTEIN FTSX"/>
    <property type="match status" value="1"/>
</dbReference>
<organism evidence="14 15">
    <name type="scientific">Algoriella xinjiangensis</name>
    <dbReference type="NCBI Taxonomy" id="684065"/>
    <lineage>
        <taxon>Bacteria</taxon>
        <taxon>Pseudomonadati</taxon>
        <taxon>Bacteroidota</taxon>
        <taxon>Flavobacteriia</taxon>
        <taxon>Flavobacteriales</taxon>
        <taxon>Weeksellaceae</taxon>
        <taxon>Algoriella</taxon>
    </lineage>
</organism>
<feature type="transmembrane region" description="Helical" evidence="11">
    <location>
        <begin position="262"/>
        <end position="286"/>
    </location>
</feature>
<dbReference type="Pfam" id="PF18075">
    <property type="entry name" value="FtsX_ECD"/>
    <property type="match status" value="1"/>
</dbReference>
<feature type="transmembrane region" description="Helical" evidence="11">
    <location>
        <begin position="172"/>
        <end position="195"/>
    </location>
</feature>
<dbReference type="InterPro" id="IPR040690">
    <property type="entry name" value="FtsX_ECD"/>
</dbReference>
<evidence type="ECO:0000256" key="4">
    <source>
        <dbReference type="ARBA" id="ARBA00022475"/>
    </source>
</evidence>
<dbReference type="Proteomes" id="UP000199149">
    <property type="component" value="Unassembled WGS sequence"/>
</dbReference>
<comment type="function">
    <text evidence="10">Required for cell division and gliding motility.</text>
</comment>
<dbReference type="STRING" id="684065.SAMN05421738_10767"/>
<evidence type="ECO:0000259" key="12">
    <source>
        <dbReference type="Pfam" id="PF02687"/>
    </source>
</evidence>
<dbReference type="PIRSF" id="PIRSF003097">
    <property type="entry name" value="FtsX"/>
    <property type="match status" value="1"/>
</dbReference>
<evidence type="ECO:0000313" key="15">
    <source>
        <dbReference type="Proteomes" id="UP000199149"/>
    </source>
</evidence>
<dbReference type="RefSeq" id="WP_092908126.1">
    <property type="nucleotide sequence ID" value="NZ_FOUZ01000007.1"/>
</dbReference>
<evidence type="ECO:0000256" key="1">
    <source>
        <dbReference type="ARBA" id="ARBA00004651"/>
    </source>
</evidence>
<comment type="similarity">
    <text evidence="2 10">Belongs to the ABC-4 integral membrane protein family. FtsX subfamily.</text>
</comment>
<evidence type="ECO:0000256" key="10">
    <source>
        <dbReference type="PIRNR" id="PIRNR003097"/>
    </source>
</evidence>